<reference evidence="2" key="1">
    <citation type="submission" date="2021-05" db="EMBL/GenBank/DDBJ databases">
        <authorList>
            <person name="Alioto T."/>
            <person name="Alioto T."/>
            <person name="Gomez Garrido J."/>
        </authorList>
    </citation>
    <scope>NUCLEOTIDE SEQUENCE</scope>
</reference>
<feature type="region of interest" description="Disordered" evidence="1">
    <location>
        <begin position="38"/>
        <end position="64"/>
    </location>
</feature>
<dbReference type="EMBL" id="HBUF01672106">
    <property type="protein sequence ID" value="CAG6790660.1"/>
    <property type="molecule type" value="Transcribed_RNA"/>
</dbReference>
<evidence type="ECO:0000256" key="1">
    <source>
        <dbReference type="SAM" id="MobiDB-lite"/>
    </source>
</evidence>
<proteinExistence type="predicted"/>
<accession>A0A8D9BX67</accession>
<protein>
    <submittedName>
        <fullName evidence="2">Uncharacterized protein</fullName>
    </submittedName>
</protein>
<organism evidence="2">
    <name type="scientific">Cacopsylla melanoneura</name>
    <dbReference type="NCBI Taxonomy" id="428564"/>
    <lineage>
        <taxon>Eukaryota</taxon>
        <taxon>Metazoa</taxon>
        <taxon>Ecdysozoa</taxon>
        <taxon>Arthropoda</taxon>
        <taxon>Hexapoda</taxon>
        <taxon>Insecta</taxon>
        <taxon>Pterygota</taxon>
        <taxon>Neoptera</taxon>
        <taxon>Paraneoptera</taxon>
        <taxon>Hemiptera</taxon>
        <taxon>Sternorrhyncha</taxon>
        <taxon>Psylloidea</taxon>
        <taxon>Psyllidae</taxon>
        <taxon>Psyllinae</taxon>
        <taxon>Cacopsylla</taxon>
    </lineage>
</organism>
<evidence type="ECO:0000313" key="2">
    <source>
        <dbReference type="EMBL" id="CAG6790660.1"/>
    </source>
</evidence>
<sequence>MDFSEERWIQMKCREVDEEIRRNIQRGEELTRKIIRNEEKSREINSRRQQGERVKESQDKTDEQKIHFISKRNVEREESRTQYESRNSRVIADKEERTQFRSRIHNLETEAGRQERSGKILIKTLHAYIHT</sequence>
<dbReference type="EMBL" id="HBUF01672107">
    <property type="protein sequence ID" value="CAG6790661.1"/>
    <property type="molecule type" value="Transcribed_RNA"/>
</dbReference>
<name>A0A8D9BX67_9HEMI</name>
<dbReference type="AlphaFoldDB" id="A0A8D9BX67"/>